<accession>A0ABW2F8D2</accession>
<keyword evidence="2" id="KW-0547">Nucleotide-binding</keyword>
<dbReference type="RefSeq" id="WP_378051638.1">
    <property type="nucleotide sequence ID" value="NZ_JBHMDN010000034.1"/>
</dbReference>
<organism evidence="2 3">
    <name type="scientific">Cohnella cellulosilytica</name>
    <dbReference type="NCBI Taxonomy" id="986710"/>
    <lineage>
        <taxon>Bacteria</taxon>
        <taxon>Bacillati</taxon>
        <taxon>Bacillota</taxon>
        <taxon>Bacilli</taxon>
        <taxon>Bacillales</taxon>
        <taxon>Paenibacillaceae</taxon>
        <taxon>Cohnella</taxon>
    </lineage>
</organism>
<keyword evidence="2" id="KW-0347">Helicase</keyword>
<evidence type="ECO:0000313" key="3">
    <source>
        <dbReference type="Proteomes" id="UP001596378"/>
    </source>
</evidence>
<gene>
    <name evidence="2" type="ORF">ACFQMJ_13090</name>
</gene>
<reference evidence="3" key="1">
    <citation type="journal article" date="2019" name="Int. J. Syst. Evol. Microbiol.">
        <title>The Global Catalogue of Microorganisms (GCM) 10K type strain sequencing project: providing services to taxonomists for standard genome sequencing and annotation.</title>
        <authorList>
            <consortium name="The Broad Institute Genomics Platform"/>
            <consortium name="The Broad Institute Genome Sequencing Center for Infectious Disease"/>
            <person name="Wu L."/>
            <person name="Ma J."/>
        </authorList>
    </citation>
    <scope>NUCLEOTIDE SEQUENCE [LARGE SCALE GENOMIC DNA]</scope>
    <source>
        <strain evidence="3">KCTC 12907</strain>
    </source>
</reference>
<dbReference type="EMBL" id="JBHTAI010000007">
    <property type="protein sequence ID" value="MFC7149466.1"/>
    <property type="molecule type" value="Genomic_DNA"/>
</dbReference>
<name>A0ABW2F8D2_9BACL</name>
<keyword evidence="2" id="KW-0067">ATP-binding</keyword>
<evidence type="ECO:0000259" key="1">
    <source>
        <dbReference type="Pfam" id="PF09848"/>
    </source>
</evidence>
<dbReference type="GO" id="GO:0004386">
    <property type="term" value="F:helicase activity"/>
    <property type="evidence" value="ECO:0007669"/>
    <property type="project" value="UniProtKB-KW"/>
</dbReference>
<evidence type="ECO:0000313" key="2">
    <source>
        <dbReference type="EMBL" id="MFC7149466.1"/>
    </source>
</evidence>
<keyword evidence="2" id="KW-0378">Hydrolase</keyword>
<comment type="caution">
    <text evidence="2">The sequence shown here is derived from an EMBL/GenBank/DDBJ whole genome shotgun (WGS) entry which is preliminary data.</text>
</comment>
<keyword evidence="3" id="KW-1185">Reference proteome</keyword>
<dbReference type="InterPro" id="IPR018647">
    <property type="entry name" value="SLFN_3-like_DNA/RNA_helicase"/>
</dbReference>
<feature type="domain" description="Schlafen group 3-like DNA/RNA helicase" evidence="1">
    <location>
        <begin position="1"/>
        <end position="22"/>
    </location>
</feature>
<proteinExistence type="predicted"/>
<dbReference type="Pfam" id="PF09848">
    <property type="entry name" value="SLFN-g3_helicase"/>
    <property type="match status" value="1"/>
</dbReference>
<protein>
    <submittedName>
        <fullName evidence="2">DNA/RNA helicase domain-containing protein</fullName>
    </submittedName>
</protein>
<sequence length="28" mass="3181">MLNTYAVFLTRGISGTYVYVCDHNLESI</sequence>
<dbReference type="Proteomes" id="UP001596378">
    <property type="component" value="Unassembled WGS sequence"/>
</dbReference>